<dbReference type="SUPFAM" id="SSF57184">
    <property type="entry name" value="Growth factor receptor domain"/>
    <property type="match status" value="2"/>
</dbReference>
<gene>
    <name evidence="1" type="ORF">THRCLA_21432</name>
</gene>
<dbReference type="OrthoDB" id="75952at2759"/>
<comment type="caution">
    <text evidence="1">The sequence shown here is derived from an EMBL/GenBank/DDBJ whole genome shotgun (WGS) entry which is preliminary data.</text>
</comment>
<organism evidence="1 2">
    <name type="scientific">Thraustotheca clavata</name>
    <dbReference type="NCBI Taxonomy" id="74557"/>
    <lineage>
        <taxon>Eukaryota</taxon>
        <taxon>Sar</taxon>
        <taxon>Stramenopiles</taxon>
        <taxon>Oomycota</taxon>
        <taxon>Saprolegniomycetes</taxon>
        <taxon>Saprolegniales</taxon>
        <taxon>Achlyaceae</taxon>
        <taxon>Thraustotheca</taxon>
    </lineage>
</organism>
<dbReference type="InterPro" id="IPR009030">
    <property type="entry name" value="Growth_fac_rcpt_cys_sf"/>
</dbReference>
<evidence type="ECO:0000313" key="2">
    <source>
        <dbReference type="Proteomes" id="UP000243217"/>
    </source>
</evidence>
<proteinExistence type="predicted"/>
<reference evidence="1 2" key="1">
    <citation type="journal article" date="2014" name="Genome Biol. Evol.">
        <title>The secreted proteins of Achlya hypogyna and Thraustotheca clavata identify the ancestral oomycete secretome and reveal gene acquisitions by horizontal gene transfer.</title>
        <authorList>
            <person name="Misner I."/>
            <person name="Blouin N."/>
            <person name="Leonard G."/>
            <person name="Richards T.A."/>
            <person name="Lane C.E."/>
        </authorList>
    </citation>
    <scope>NUCLEOTIDE SEQUENCE [LARGE SCALE GENOMIC DNA]</scope>
    <source>
        <strain evidence="1 2">ATCC 34112</strain>
    </source>
</reference>
<dbReference type="Proteomes" id="UP000243217">
    <property type="component" value="Unassembled WGS sequence"/>
</dbReference>
<dbReference type="PANTHER" id="PTHR47236">
    <property type="entry name" value="GENE, 32742-RELATED-RELATED"/>
    <property type="match status" value="1"/>
</dbReference>
<dbReference type="SMART" id="SM01411">
    <property type="entry name" value="Ephrin_rec_like"/>
    <property type="match status" value="6"/>
</dbReference>
<dbReference type="STRING" id="74557.A0A1V9ZWJ9"/>
<dbReference type="EMBL" id="JNBS01001138">
    <property type="protein sequence ID" value="OQS02384.1"/>
    <property type="molecule type" value="Genomic_DNA"/>
</dbReference>
<name>A0A1V9ZWJ9_9STRA</name>
<dbReference type="PANTHER" id="PTHR47236:SF4">
    <property type="entry name" value="GENE 9195-RELATED"/>
    <property type="match status" value="1"/>
</dbReference>
<dbReference type="AlphaFoldDB" id="A0A1V9ZWJ9"/>
<accession>A0A1V9ZWJ9</accession>
<keyword evidence="2" id="KW-1185">Reference proteome</keyword>
<dbReference type="Gene3D" id="2.10.50.10">
    <property type="entry name" value="Tumor Necrosis Factor Receptor, subunit A, domain 2"/>
    <property type="match status" value="3"/>
</dbReference>
<sequence length="401" mass="40990">MTTDACPAGGYCNPPTTFFMCPAGTYGNTTAGESVDQACAPCPAGRVCPSGSTPISMTPCPPGFYCPIGTQVSSAFPCPAGTYNPQPYSVSSAACINCPAGSYCPSGSAGPTICPSGSYCPALTQSATQYLCPPGTYGGSNTGLTTGSQCLPCVAGSYCPQGSVSPTPCPGGHYNPVTSAAGIHECLLCPEGWSCPHVGQTMYTDPCAPGHYCPTGTVSAVSYPCPFGTYTDSNSLVRVDDCTICPQRYACLLGTGASMLEMVPCAAGKSIFVKLDLSPMSGFFCPNGTASPKQFPCPPGYWSNKNSLASASECTVCPPGFFCIGGNSIVDGPCGQGHYCPNGTPLPNSFPCPSGTYTAQTNFSDPTQCTACPPGNYCPEGLANNVHNSVAMPTRDVHIFD</sequence>
<protein>
    <submittedName>
        <fullName evidence="1">Uncharacterized protein</fullName>
    </submittedName>
</protein>
<evidence type="ECO:0000313" key="1">
    <source>
        <dbReference type="EMBL" id="OQS02384.1"/>
    </source>
</evidence>